<reference evidence="1" key="1">
    <citation type="submission" date="2020-03" db="EMBL/GenBank/DDBJ databases">
        <authorList>
            <person name="Chebbi M.A."/>
            <person name="Drezen J.M."/>
        </authorList>
    </citation>
    <scope>NUCLEOTIDE SEQUENCE</scope>
    <source>
        <tissue evidence="1">Whole body</tissue>
    </source>
</reference>
<dbReference type="EMBL" id="JAAOIC020000049">
    <property type="protein sequence ID" value="KAG8036269.1"/>
    <property type="molecule type" value="Genomic_DNA"/>
</dbReference>
<protein>
    <submittedName>
        <fullName evidence="1">Uncharacterized protein</fullName>
    </submittedName>
</protein>
<keyword evidence="2" id="KW-1185">Reference proteome</keyword>
<gene>
    <name evidence="1" type="ORF">G9C98_004849</name>
</gene>
<evidence type="ECO:0000313" key="2">
    <source>
        <dbReference type="Proteomes" id="UP000729913"/>
    </source>
</evidence>
<organism evidence="1 2">
    <name type="scientific">Cotesia typhae</name>
    <dbReference type="NCBI Taxonomy" id="2053667"/>
    <lineage>
        <taxon>Eukaryota</taxon>
        <taxon>Metazoa</taxon>
        <taxon>Ecdysozoa</taxon>
        <taxon>Arthropoda</taxon>
        <taxon>Hexapoda</taxon>
        <taxon>Insecta</taxon>
        <taxon>Pterygota</taxon>
        <taxon>Neoptera</taxon>
        <taxon>Endopterygota</taxon>
        <taxon>Hymenoptera</taxon>
        <taxon>Apocrita</taxon>
        <taxon>Ichneumonoidea</taxon>
        <taxon>Braconidae</taxon>
        <taxon>Microgastrinae</taxon>
        <taxon>Cotesia</taxon>
    </lineage>
</organism>
<dbReference type="AlphaFoldDB" id="A0A8J5R2Y6"/>
<name>A0A8J5R2Y6_9HYME</name>
<comment type="caution">
    <text evidence="1">The sequence shown here is derived from an EMBL/GenBank/DDBJ whole genome shotgun (WGS) entry which is preliminary data.</text>
</comment>
<reference evidence="1" key="2">
    <citation type="submission" date="2021-04" db="EMBL/GenBank/DDBJ databases">
        <title>Genome-wide patterns of bracovirus chromosomal integration into multiple host tissues during parasitism.</title>
        <authorList>
            <person name="Chebbi M.A.C."/>
        </authorList>
    </citation>
    <scope>NUCLEOTIDE SEQUENCE</scope>
    <source>
        <tissue evidence="1">Whole body</tissue>
    </source>
</reference>
<dbReference type="Proteomes" id="UP000729913">
    <property type="component" value="Unassembled WGS sequence"/>
</dbReference>
<dbReference type="OrthoDB" id="10366255at2759"/>
<sequence>MIDKKCSVILSRISCVNNDKQCHMKKKRESTEDPNLLNSSINKNIRFLTRDVTHENIRVRKNQRSKVLGYVKTLCINKPMRFP</sequence>
<evidence type="ECO:0000313" key="1">
    <source>
        <dbReference type="EMBL" id="KAG8036269.1"/>
    </source>
</evidence>
<proteinExistence type="predicted"/>
<accession>A0A8J5R2Y6</accession>